<evidence type="ECO:0000256" key="6">
    <source>
        <dbReference type="SAM" id="MobiDB-lite"/>
    </source>
</evidence>
<evidence type="ECO:0000259" key="7">
    <source>
        <dbReference type="Pfam" id="PF16739"/>
    </source>
</evidence>
<dbReference type="AlphaFoldDB" id="A0A6G1QDR2"/>
<dbReference type="InterPro" id="IPR031964">
    <property type="entry name" value="CARD_dom"/>
</dbReference>
<evidence type="ECO:0000256" key="1">
    <source>
        <dbReference type="ARBA" id="ARBA00022499"/>
    </source>
</evidence>
<keyword evidence="9" id="KW-1185">Reference proteome</keyword>
<proteinExistence type="predicted"/>
<dbReference type="GO" id="GO:0005737">
    <property type="term" value="C:cytoplasm"/>
    <property type="evidence" value="ECO:0007669"/>
    <property type="project" value="UniProtKB-ARBA"/>
</dbReference>
<reference evidence="8 9" key="1">
    <citation type="submission" date="2019-02" db="EMBL/GenBank/DDBJ databases">
        <title>Opniocepnalus argus genome.</title>
        <authorList>
            <person name="Zhou C."/>
            <person name="Xiao S."/>
        </authorList>
    </citation>
    <scope>NUCLEOTIDE SEQUENCE [LARGE SCALE GENOMIC DNA]</scope>
    <source>
        <strain evidence="8">OARG1902GOOAL</strain>
        <tissue evidence="8">Muscle</tissue>
    </source>
</reference>
<feature type="compositionally biased region" description="Polar residues" evidence="6">
    <location>
        <begin position="255"/>
        <end position="275"/>
    </location>
</feature>
<accession>A0A6G1QDR2</accession>
<evidence type="ECO:0000313" key="8">
    <source>
        <dbReference type="EMBL" id="KAF3700810.1"/>
    </source>
</evidence>
<dbReference type="InterPro" id="IPR011029">
    <property type="entry name" value="DEATH-like_dom_sf"/>
</dbReference>
<feature type="compositionally biased region" description="Low complexity" evidence="6">
    <location>
        <begin position="145"/>
        <end position="158"/>
    </location>
</feature>
<evidence type="ECO:0000256" key="4">
    <source>
        <dbReference type="ARBA" id="ARBA00022843"/>
    </source>
</evidence>
<feature type="compositionally biased region" description="Polar residues" evidence="6">
    <location>
        <begin position="207"/>
        <end position="216"/>
    </location>
</feature>
<organism evidence="8 9">
    <name type="scientific">Channa argus</name>
    <name type="common">Northern snakehead</name>
    <name type="synonym">Ophicephalus argus</name>
    <dbReference type="NCBI Taxonomy" id="215402"/>
    <lineage>
        <taxon>Eukaryota</taxon>
        <taxon>Metazoa</taxon>
        <taxon>Chordata</taxon>
        <taxon>Craniata</taxon>
        <taxon>Vertebrata</taxon>
        <taxon>Euteleostomi</taxon>
        <taxon>Actinopterygii</taxon>
        <taxon>Neopterygii</taxon>
        <taxon>Teleostei</taxon>
        <taxon>Neoteleostei</taxon>
        <taxon>Acanthomorphata</taxon>
        <taxon>Anabantaria</taxon>
        <taxon>Anabantiformes</taxon>
        <taxon>Channoidei</taxon>
        <taxon>Channidae</taxon>
        <taxon>Channa</taxon>
    </lineage>
</organism>
<feature type="compositionally biased region" description="Polar residues" evidence="6">
    <location>
        <begin position="300"/>
        <end position="319"/>
    </location>
</feature>
<protein>
    <submittedName>
        <fullName evidence="8">Mitochondrial antiviral-signaling protein</fullName>
    </submittedName>
</protein>
<dbReference type="OrthoDB" id="9909785at2759"/>
<dbReference type="GO" id="GO:0045087">
    <property type="term" value="P:innate immune response"/>
    <property type="evidence" value="ECO:0007669"/>
    <property type="project" value="UniProtKB-KW"/>
</dbReference>
<dbReference type="Proteomes" id="UP000503349">
    <property type="component" value="Chromosome 16"/>
</dbReference>
<evidence type="ECO:0000256" key="3">
    <source>
        <dbReference type="ARBA" id="ARBA00022588"/>
    </source>
</evidence>
<feature type="region of interest" description="Disordered" evidence="6">
    <location>
        <begin position="170"/>
        <end position="319"/>
    </location>
</feature>
<keyword evidence="2" id="KW-0597">Phosphoprotein</keyword>
<feature type="compositionally biased region" description="Polar residues" evidence="6">
    <location>
        <begin position="237"/>
        <end position="248"/>
    </location>
</feature>
<feature type="region of interest" description="Disordered" evidence="6">
    <location>
        <begin position="145"/>
        <end position="164"/>
    </location>
</feature>
<reference evidence="9" key="2">
    <citation type="submission" date="2019-02" db="EMBL/GenBank/DDBJ databases">
        <title>Opniocepnalus argus Var Kimnra genome.</title>
        <authorList>
            <person name="Zhou C."/>
            <person name="Xiao S."/>
        </authorList>
    </citation>
    <scope>NUCLEOTIDE SEQUENCE [LARGE SCALE GENOMIC DNA]</scope>
</reference>
<feature type="domain" description="Caspase recruitment" evidence="7">
    <location>
        <begin position="7"/>
        <end position="93"/>
    </location>
</feature>
<dbReference type="Gene3D" id="1.10.533.10">
    <property type="entry name" value="Death Domain, Fas"/>
    <property type="match status" value="1"/>
</dbReference>
<keyword evidence="1" id="KW-1017">Isopeptide bond</keyword>
<feature type="compositionally biased region" description="Polar residues" evidence="6">
    <location>
        <begin position="491"/>
        <end position="504"/>
    </location>
</feature>
<keyword evidence="3" id="KW-0399">Innate immunity</keyword>
<dbReference type="Pfam" id="PF16739">
    <property type="entry name" value="CARD_2"/>
    <property type="match status" value="1"/>
</dbReference>
<sequence>MTYVNEKLSKGYLRTNMSTIVSKVKVREIVVHLPCLTDHDRETIEAKRENNGNYDGMVLLLECLKRRENWPEQLIEALEACEQPTLAAEMRAEYNALRGIKTSNPNSPSTTVVSAHVHPPPCESHPSIPKTSGNIHAIVAPSAEASALPEPAAHSSSLETPVQPHDIQSPAAQVPKAVSPPPQREVNTHQEPEENSESDIQAITGVTPDQVSSGNSEVPVKSVVTPSPCRPVEQCETDTQPVQTSTRVTEVGPSLSPSPTQTRSDVTDKSSSLTLTLEGPPVQDTTPPVEKVFSPVLETGGTSAPPATQVPKSQPQTNVTATASPLPGAPVVGASVFHDNSVCLSKPGLLVSIQPQNHDNPTMPANNTLVEPYSGNSARLEISHAATDTVTSAHVAACSALSSTAVTTTSGRQCQENGITLNHNEPEENHYESPCQSLQMQEVCVNVVHVSEEPSILNLDGQTSAPHAQTVKSEAAQEITSASPFVSTAADTVSSSNTHSSENYHPSEPAPQPPSEENRATALTTNTNYIMTAAAVAALTLLLAWKFKN</sequence>
<keyword evidence="5" id="KW-0391">Immunity</keyword>
<keyword evidence="4" id="KW-0832">Ubl conjugation</keyword>
<feature type="compositionally biased region" description="Polar residues" evidence="6">
    <location>
        <begin position="102"/>
        <end position="113"/>
    </location>
</feature>
<evidence type="ECO:0000256" key="5">
    <source>
        <dbReference type="ARBA" id="ARBA00022859"/>
    </source>
</evidence>
<feature type="region of interest" description="Disordered" evidence="6">
    <location>
        <begin position="491"/>
        <end position="518"/>
    </location>
</feature>
<dbReference type="EMBL" id="CM015727">
    <property type="protein sequence ID" value="KAF3700810.1"/>
    <property type="molecule type" value="Genomic_DNA"/>
</dbReference>
<evidence type="ECO:0000313" key="9">
    <source>
        <dbReference type="Proteomes" id="UP000503349"/>
    </source>
</evidence>
<evidence type="ECO:0000256" key="2">
    <source>
        <dbReference type="ARBA" id="ARBA00022553"/>
    </source>
</evidence>
<gene>
    <name evidence="8" type="ORF">EXN66_Car016498</name>
</gene>
<name>A0A6G1QDR2_CHAAH</name>
<feature type="region of interest" description="Disordered" evidence="6">
    <location>
        <begin position="102"/>
        <end position="133"/>
    </location>
</feature>